<dbReference type="SMART" id="SM00421">
    <property type="entry name" value="HTH_LUXR"/>
    <property type="match status" value="1"/>
</dbReference>
<dbReference type="InterPro" id="IPR011006">
    <property type="entry name" value="CheY-like_superfamily"/>
</dbReference>
<dbReference type="PANTHER" id="PTHR44688:SF16">
    <property type="entry name" value="DNA-BINDING TRANSCRIPTIONAL ACTIVATOR DEVR_DOSR"/>
    <property type="match status" value="1"/>
</dbReference>
<reference evidence="7" key="1">
    <citation type="submission" date="2013-09" db="EMBL/GenBank/DDBJ databases">
        <title>Salmonella enterica subsp. IIIa serovar 18:z4:z23:-.</title>
        <authorList>
            <person name="Chen Y."/>
            <person name="Li C."/>
            <person name="Mcdermott P."/>
            <person name="Zhao S."/>
        </authorList>
    </citation>
    <scope>NUCLEOTIDE SEQUENCE [LARGE SCALE GENOMIC DNA]</scope>
    <source>
        <strain evidence="7">N26626</strain>
    </source>
</reference>
<name>A0A3S5YKJ6_SALER</name>
<keyword evidence="2" id="KW-0238">DNA-binding</keyword>
<dbReference type="CDD" id="cd17537">
    <property type="entry name" value="REC_FixJ"/>
    <property type="match status" value="1"/>
</dbReference>
<evidence type="ECO:0000256" key="4">
    <source>
        <dbReference type="PROSITE-ProRule" id="PRU00169"/>
    </source>
</evidence>
<keyword evidence="4" id="KW-0597">Phosphoprotein</keyword>
<organism evidence="7">
    <name type="scientific">Salmonella enterica subsp. arizonae serovar 18:z4,z23:- str. CVM N26626</name>
    <dbReference type="NCBI Taxonomy" id="1395119"/>
    <lineage>
        <taxon>Bacteria</taxon>
        <taxon>Pseudomonadati</taxon>
        <taxon>Pseudomonadota</taxon>
        <taxon>Gammaproteobacteria</taxon>
        <taxon>Enterobacterales</taxon>
        <taxon>Enterobacteriaceae</taxon>
        <taxon>Salmonella</taxon>
    </lineage>
</organism>
<dbReference type="SMART" id="SM00448">
    <property type="entry name" value="REC"/>
    <property type="match status" value="1"/>
</dbReference>
<accession>A0A3S5YKJ6</accession>
<evidence type="ECO:0000256" key="1">
    <source>
        <dbReference type="ARBA" id="ARBA00023015"/>
    </source>
</evidence>
<proteinExistence type="predicted"/>
<gene>
    <name evidence="7" type="ORF">P298_14520</name>
</gene>
<dbReference type="Proteomes" id="UP000868500">
    <property type="component" value="Unassembled WGS sequence"/>
</dbReference>
<dbReference type="NCBIfam" id="NF040749">
    <property type="entry name" value="tetrathio_RR"/>
    <property type="match status" value="1"/>
</dbReference>
<dbReference type="EMBL" id="AWRC01000020">
    <property type="protein sequence ID" value="OLW00726.1"/>
    <property type="molecule type" value="Genomic_DNA"/>
</dbReference>
<keyword evidence="1" id="KW-0805">Transcription regulation</keyword>
<feature type="domain" description="Response regulatory" evidence="6">
    <location>
        <begin position="36"/>
        <end position="150"/>
    </location>
</feature>
<dbReference type="InterPro" id="IPR001789">
    <property type="entry name" value="Sig_transdc_resp-reg_receiver"/>
</dbReference>
<comment type="caution">
    <text evidence="7">The sequence shown here is derived from an EMBL/GenBank/DDBJ whole genome shotgun (WGS) entry which is preliminary data.</text>
</comment>
<feature type="modified residue" description="4-aspartylphosphate" evidence="4">
    <location>
        <position position="85"/>
    </location>
</feature>
<sequence length="239" mass="26670">MAVAISASGIRPRRTARRERWSRYISYRKMGARMAIIHLLDDDTAVTNACAFLLESLGYDVKCWTQGADFLAQASLYQTGVVLLDMRMPVLDGQDVHDALRQCGGTLAVIFLTGHGDVPMAVEQMKRGAVDFLQKPVAVKPLQAALERALRVSSLAVARREIMLCYQQLTPKERELASLVAKGFMNREIAEAMNIALRTVEVHRARVMEKMQAGSLAELIRRFEKLTAPETKISTNYDS</sequence>
<dbReference type="InterPro" id="IPR036388">
    <property type="entry name" value="WH-like_DNA-bd_sf"/>
</dbReference>
<dbReference type="PROSITE" id="PS00622">
    <property type="entry name" value="HTH_LUXR_1"/>
    <property type="match status" value="1"/>
</dbReference>
<dbReference type="GO" id="GO:0000160">
    <property type="term" value="P:phosphorelay signal transduction system"/>
    <property type="evidence" value="ECO:0007669"/>
    <property type="project" value="InterPro"/>
</dbReference>
<dbReference type="InterPro" id="IPR000792">
    <property type="entry name" value="Tscrpt_reg_LuxR_C"/>
</dbReference>
<dbReference type="InterPro" id="IPR053534">
    <property type="entry name" value="Tetrathionate_resp_reg"/>
</dbReference>
<dbReference type="PROSITE" id="PS50110">
    <property type="entry name" value="RESPONSE_REGULATORY"/>
    <property type="match status" value="1"/>
</dbReference>
<dbReference type="GO" id="GO:0006355">
    <property type="term" value="P:regulation of DNA-templated transcription"/>
    <property type="evidence" value="ECO:0007669"/>
    <property type="project" value="InterPro"/>
</dbReference>
<dbReference type="PANTHER" id="PTHR44688">
    <property type="entry name" value="DNA-BINDING TRANSCRIPTIONAL ACTIVATOR DEVR_DOSR"/>
    <property type="match status" value="1"/>
</dbReference>
<dbReference type="GO" id="GO:0003677">
    <property type="term" value="F:DNA binding"/>
    <property type="evidence" value="ECO:0007669"/>
    <property type="project" value="UniProtKB-KW"/>
</dbReference>
<dbReference type="CDD" id="cd06170">
    <property type="entry name" value="LuxR_C_like"/>
    <property type="match status" value="1"/>
</dbReference>
<feature type="domain" description="HTH luxR-type" evidence="5">
    <location>
        <begin position="167"/>
        <end position="227"/>
    </location>
</feature>
<dbReference type="SUPFAM" id="SSF52172">
    <property type="entry name" value="CheY-like"/>
    <property type="match status" value="1"/>
</dbReference>
<evidence type="ECO:0000259" key="6">
    <source>
        <dbReference type="PROSITE" id="PS50110"/>
    </source>
</evidence>
<evidence type="ECO:0000256" key="2">
    <source>
        <dbReference type="ARBA" id="ARBA00023125"/>
    </source>
</evidence>
<dbReference type="Pfam" id="PF00196">
    <property type="entry name" value="GerE"/>
    <property type="match status" value="1"/>
</dbReference>
<dbReference type="Gene3D" id="1.10.10.10">
    <property type="entry name" value="Winged helix-like DNA-binding domain superfamily/Winged helix DNA-binding domain"/>
    <property type="match status" value="1"/>
</dbReference>
<evidence type="ECO:0000313" key="7">
    <source>
        <dbReference type="EMBL" id="OLW00726.1"/>
    </source>
</evidence>
<dbReference type="PROSITE" id="PS50043">
    <property type="entry name" value="HTH_LUXR_2"/>
    <property type="match status" value="1"/>
</dbReference>
<dbReference type="AlphaFoldDB" id="A0A3S5YKJ6"/>
<keyword evidence="3" id="KW-0804">Transcription</keyword>
<protein>
    <submittedName>
        <fullName evidence="7">Tetrathionate response regulatory protein TtrR</fullName>
    </submittedName>
</protein>
<dbReference type="Gene3D" id="3.40.50.2300">
    <property type="match status" value="1"/>
</dbReference>
<evidence type="ECO:0000256" key="3">
    <source>
        <dbReference type="ARBA" id="ARBA00023163"/>
    </source>
</evidence>
<dbReference type="Pfam" id="PF00072">
    <property type="entry name" value="Response_reg"/>
    <property type="match status" value="1"/>
</dbReference>
<evidence type="ECO:0000259" key="5">
    <source>
        <dbReference type="PROSITE" id="PS50043"/>
    </source>
</evidence>
<dbReference type="PRINTS" id="PR00038">
    <property type="entry name" value="HTHLUXR"/>
</dbReference>